<dbReference type="GO" id="GO:0005506">
    <property type="term" value="F:iron ion binding"/>
    <property type="evidence" value="ECO:0007669"/>
    <property type="project" value="InterPro"/>
</dbReference>
<keyword evidence="2" id="KW-1185">Reference proteome</keyword>
<evidence type="ECO:0000313" key="2">
    <source>
        <dbReference type="Proteomes" id="UP000824120"/>
    </source>
</evidence>
<gene>
    <name evidence="1" type="ORF">H5410_049253</name>
</gene>
<evidence type="ECO:0000313" key="1">
    <source>
        <dbReference type="EMBL" id="KAG5588819.1"/>
    </source>
</evidence>
<accession>A0A9J5XKK0</accession>
<organism evidence="1 2">
    <name type="scientific">Solanum commersonii</name>
    <name type="common">Commerson's wild potato</name>
    <name type="synonym">Commerson's nightshade</name>
    <dbReference type="NCBI Taxonomy" id="4109"/>
    <lineage>
        <taxon>Eukaryota</taxon>
        <taxon>Viridiplantae</taxon>
        <taxon>Streptophyta</taxon>
        <taxon>Embryophyta</taxon>
        <taxon>Tracheophyta</taxon>
        <taxon>Spermatophyta</taxon>
        <taxon>Magnoliopsida</taxon>
        <taxon>eudicotyledons</taxon>
        <taxon>Gunneridae</taxon>
        <taxon>Pentapetalae</taxon>
        <taxon>asterids</taxon>
        <taxon>lamiids</taxon>
        <taxon>Solanales</taxon>
        <taxon>Solanaceae</taxon>
        <taxon>Solanoideae</taxon>
        <taxon>Solaneae</taxon>
        <taxon>Solanum</taxon>
    </lineage>
</organism>
<comment type="caution">
    <text evidence="1">The sequence shown here is derived from an EMBL/GenBank/DDBJ whole genome shotgun (WGS) entry which is preliminary data.</text>
</comment>
<dbReference type="Pfam" id="PF00067">
    <property type="entry name" value="p450"/>
    <property type="match status" value="1"/>
</dbReference>
<proteinExistence type="predicted"/>
<dbReference type="GO" id="GO:0004497">
    <property type="term" value="F:monooxygenase activity"/>
    <property type="evidence" value="ECO:0007669"/>
    <property type="project" value="InterPro"/>
</dbReference>
<dbReference type="OrthoDB" id="1055148at2759"/>
<dbReference type="PANTHER" id="PTHR47952:SF3">
    <property type="entry name" value="CYTOCHROME P450 71B3-LIKE"/>
    <property type="match status" value="1"/>
</dbReference>
<dbReference type="Proteomes" id="UP000824120">
    <property type="component" value="Chromosome 9"/>
</dbReference>
<dbReference type="Gene3D" id="1.10.630.10">
    <property type="entry name" value="Cytochrome P450"/>
    <property type="match status" value="1"/>
</dbReference>
<sequence>MPYLKGVIKETFRMYPPAPILVARETMQNSILEGYNIPPKTTIRQAPVATVELILSNLLYAFDWELPFGMNIENIDTDIFPGITTIRKCSLPCP</sequence>
<dbReference type="InterPro" id="IPR036396">
    <property type="entry name" value="Cyt_P450_sf"/>
</dbReference>
<name>A0A9J5XKK0_SOLCO</name>
<protein>
    <recommendedName>
        <fullName evidence="3">Cytochrome P450</fullName>
    </recommendedName>
</protein>
<dbReference type="EMBL" id="JACXVP010000009">
    <property type="protein sequence ID" value="KAG5588819.1"/>
    <property type="molecule type" value="Genomic_DNA"/>
</dbReference>
<dbReference type="InterPro" id="IPR001128">
    <property type="entry name" value="Cyt_P450"/>
</dbReference>
<dbReference type="PANTHER" id="PTHR47952">
    <property type="entry name" value="TRYPTAMINE 5-HYDROXYLASE"/>
    <property type="match status" value="1"/>
</dbReference>
<reference evidence="1 2" key="1">
    <citation type="submission" date="2020-09" db="EMBL/GenBank/DDBJ databases">
        <title>De no assembly of potato wild relative species, Solanum commersonii.</title>
        <authorList>
            <person name="Cho K."/>
        </authorList>
    </citation>
    <scope>NUCLEOTIDE SEQUENCE [LARGE SCALE GENOMIC DNA]</scope>
    <source>
        <strain evidence="1">LZ3.2</strain>
        <tissue evidence="1">Leaf</tissue>
    </source>
</reference>
<dbReference type="SUPFAM" id="SSF48264">
    <property type="entry name" value="Cytochrome P450"/>
    <property type="match status" value="1"/>
</dbReference>
<dbReference type="GO" id="GO:0020037">
    <property type="term" value="F:heme binding"/>
    <property type="evidence" value="ECO:0007669"/>
    <property type="project" value="InterPro"/>
</dbReference>
<evidence type="ECO:0008006" key="3">
    <source>
        <dbReference type="Google" id="ProtNLM"/>
    </source>
</evidence>
<dbReference type="GO" id="GO:0016705">
    <property type="term" value="F:oxidoreductase activity, acting on paired donors, with incorporation or reduction of molecular oxygen"/>
    <property type="evidence" value="ECO:0007669"/>
    <property type="project" value="InterPro"/>
</dbReference>
<dbReference type="AlphaFoldDB" id="A0A9J5XKK0"/>